<feature type="compositionally biased region" description="Pro residues" evidence="1">
    <location>
        <begin position="296"/>
        <end position="306"/>
    </location>
</feature>
<protein>
    <submittedName>
        <fullName evidence="3">Ig domain-containing protein</fullName>
    </submittedName>
</protein>
<organism evidence="3 4">
    <name type="scientific">Deinococcus rufus</name>
    <dbReference type="NCBI Taxonomy" id="2136097"/>
    <lineage>
        <taxon>Bacteria</taxon>
        <taxon>Thermotogati</taxon>
        <taxon>Deinococcota</taxon>
        <taxon>Deinococci</taxon>
        <taxon>Deinococcales</taxon>
        <taxon>Deinococcaceae</taxon>
        <taxon>Deinococcus</taxon>
    </lineage>
</organism>
<accession>A0ABV7Z6K4</accession>
<dbReference type="InterPro" id="IPR013783">
    <property type="entry name" value="Ig-like_fold"/>
</dbReference>
<evidence type="ECO:0000313" key="3">
    <source>
        <dbReference type="EMBL" id="MFC3832654.1"/>
    </source>
</evidence>
<feature type="signal peptide" evidence="2">
    <location>
        <begin position="1"/>
        <end position="21"/>
    </location>
</feature>
<sequence length="315" mass="32001">MVPLTSLRRAALALLLGTALASCGQQTTGAATSGKDALYFADSASGLPPIYVNEPYTATLAVAGGVGPYSLRLASGSLPPGVKLDASQRTLSGQPTKTGTYTFTLEVTDSTLSSKAGEYTLNVQELPPLAITPTLPSGEVRGETRIPLTITAPRGARAAHVSWTLPAGVQVTRIQNADPGGLLFWRQQGTTLLLDMGFRKVPRTGTRVALVTVKPAKAVTFSAGSMTVEARGADGAVVGVPNAAPATTPAEGTSPTTAPAPAETTPTTTPTPTDPDTTDAAPAETPADAPGTDSGTPPPMNPPDPTPPEEDGDQP</sequence>
<keyword evidence="4" id="KW-1185">Reference proteome</keyword>
<feature type="compositionally biased region" description="Low complexity" evidence="1">
    <location>
        <begin position="243"/>
        <end position="295"/>
    </location>
</feature>
<feature type="region of interest" description="Disordered" evidence="1">
    <location>
        <begin position="239"/>
        <end position="315"/>
    </location>
</feature>
<comment type="caution">
    <text evidence="3">The sequence shown here is derived from an EMBL/GenBank/DDBJ whole genome shotgun (WGS) entry which is preliminary data.</text>
</comment>
<dbReference type="Proteomes" id="UP001595803">
    <property type="component" value="Unassembled WGS sequence"/>
</dbReference>
<dbReference type="RefSeq" id="WP_322473309.1">
    <property type="nucleotide sequence ID" value="NZ_JBHRZG010000007.1"/>
</dbReference>
<evidence type="ECO:0000256" key="1">
    <source>
        <dbReference type="SAM" id="MobiDB-lite"/>
    </source>
</evidence>
<proteinExistence type="predicted"/>
<evidence type="ECO:0000313" key="4">
    <source>
        <dbReference type="Proteomes" id="UP001595803"/>
    </source>
</evidence>
<dbReference type="InterPro" id="IPR015919">
    <property type="entry name" value="Cadherin-like_sf"/>
</dbReference>
<dbReference type="EMBL" id="JBHRZG010000007">
    <property type="protein sequence ID" value="MFC3832654.1"/>
    <property type="molecule type" value="Genomic_DNA"/>
</dbReference>
<name>A0ABV7Z6K4_9DEIO</name>
<dbReference type="Pfam" id="PF05345">
    <property type="entry name" value="He_PIG"/>
    <property type="match status" value="1"/>
</dbReference>
<dbReference type="Gene3D" id="2.60.40.10">
    <property type="entry name" value="Immunoglobulins"/>
    <property type="match status" value="1"/>
</dbReference>
<reference evidence="4" key="1">
    <citation type="journal article" date="2019" name="Int. J. Syst. Evol. Microbiol.">
        <title>The Global Catalogue of Microorganisms (GCM) 10K type strain sequencing project: providing services to taxonomists for standard genome sequencing and annotation.</title>
        <authorList>
            <consortium name="The Broad Institute Genomics Platform"/>
            <consortium name="The Broad Institute Genome Sequencing Center for Infectious Disease"/>
            <person name="Wu L."/>
            <person name="Ma J."/>
        </authorList>
    </citation>
    <scope>NUCLEOTIDE SEQUENCE [LARGE SCALE GENOMIC DNA]</scope>
    <source>
        <strain evidence="4">CCTCC AB 2017081</strain>
    </source>
</reference>
<keyword evidence="2" id="KW-0732">Signal</keyword>
<gene>
    <name evidence="3" type="ORF">ACFOSB_07260</name>
</gene>
<dbReference type="SUPFAM" id="SSF49313">
    <property type="entry name" value="Cadherin-like"/>
    <property type="match status" value="1"/>
</dbReference>
<evidence type="ECO:0000256" key="2">
    <source>
        <dbReference type="SAM" id="SignalP"/>
    </source>
</evidence>
<feature type="chain" id="PRO_5046831061" evidence="2">
    <location>
        <begin position="22"/>
        <end position="315"/>
    </location>
</feature>